<evidence type="ECO:0008006" key="3">
    <source>
        <dbReference type="Google" id="ProtNLM"/>
    </source>
</evidence>
<dbReference type="InterPro" id="IPR048067">
    <property type="entry name" value="BREX_3_BrxF"/>
</dbReference>
<reference evidence="2" key="1">
    <citation type="submission" date="2011-02" db="EMBL/GenBank/DDBJ databases">
        <title>The complete genome of Planctomyces brasiliensis DSM 5305.</title>
        <authorList>
            <person name="Lucas S."/>
            <person name="Copeland A."/>
            <person name="Lapidus A."/>
            <person name="Bruce D."/>
            <person name="Goodwin L."/>
            <person name="Pitluck S."/>
            <person name="Kyrpides N."/>
            <person name="Mavromatis K."/>
            <person name="Pagani I."/>
            <person name="Ivanova N."/>
            <person name="Ovchinnikova G."/>
            <person name="Lu M."/>
            <person name="Detter J.C."/>
            <person name="Han C."/>
            <person name="Land M."/>
            <person name="Hauser L."/>
            <person name="Markowitz V."/>
            <person name="Cheng J.-F."/>
            <person name="Hugenholtz P."/>
            <person name="Woyke T."/>
            <person name="Wu D."/>
            <person name="Tindall B."/>
            <person name="Pomrenke H.G."/>
            <person name="Brambilla E."/>
            <person name="Klenk H.-P."/>
            <person name="Eisen J.A."/>
        </authorList>
    </citation>
    <scope>NUCLEOTIDE SEQUENCE [LARGE SCALE GENOMIC DNA]</scope>
    <source>
        <strain evidence="2">ATCC 49424 / DSM 5305 / JCM 21570 / NBRC 103401 / IFAM 1448</strain>
    </source>
</reference>
<dbReference type="SUPFAM" id="SSF52540">
    <property type="entry name" value="P-loop containing nucleoside triphosphate hydrolases"/>
    <property type="match status" value="1"/>
</dbReference>
<organism evidence="1 2">
    <name type="scientific">Rubinisphaera brasiliensis (strain ATCC 49424 / DSM 5305 / JCM 21570 / IAM 15109 / NBRC 103401 / IFAM 1448)</name>
    <name type="common">Planctomyces brasiliensis</name>
    <dbReference type="NCBI Taxonomy" id="756272"/>
    <lineage>
        <taxon>Bacteria</taxon>
        <taxon>Pseudomonadati</taxon>
        <taxon>Planctomycetota</taxon>
        <taxon>Planctomycetia</taxon>
        <taxon>Planctomycetales</taxon>
        <taxon>Planctomycetaceae</taxon>
        <taxon>Rubinisphaera</taxon>
    </lineage>
</organism>
<dbReference type="KEGG" id="pbs:Plabr_1143"/>
<name>F0SKT9_RUBBR</name>
<dbReference type="EMBL" id="CP002546">
    <property type="protein sequence ID" value="ADY58759.1"/>
    <property type="molecule type" value="Genomic_DNA"/>
</dbReference>
<dbReference type="eggNOG" id="COG0470">
    <property type="taxonomic scope" value="Bacteria"/>
</dbReference>
<dbReference type="HOGENOM" id="CLU_122351_0_0_0"/>
<dbReference type="Gene3D" id="3.40.50.300">
    <property type="entry name" value="P-loop containing nucleotide triphosphate hydrolases"/>
    <property type="match status" value="1"/>
</dbReference>
<dbReference type="NCBIfam" id="NF033453">
    <property type="entry name" value="BREX_3_BrxF"/>
    <property type="match status" value="1"/>
</dbReference>
<evidence type="ECO:0000313" key="1">
    <source>
        <dbReference type="EMBL" id="ADY58759.1"/>
    </source>
</evidence>
<proteinExistence type="predicted"/>
<dbReference type="Proteomes" id="UP000006860">
    <property type="component" value="Chromosome"/>
</dbReference>
<gene>
    <name evidence="1" type="ordered locus">Plabr_1143</name>
</gene>
<evidence type="ECO:0000313" key="2">
    <source>
        <dbReference type="Proteomes" id="UP000006860"/>
    </source>
</evidence>
<protein>
    <recommendedName>
        <fullName evidence="3">BREX-3 system P-loop-containing protein BrxF</fullName>
    </recommendedName>
</protein>
<dbReference type="OrthoDB" id="7503064at2"/>
<sequence>MSAATKTTLSDAIAQVQRSFHRLVLVVGPTRSGKTPLLREVAEEQSCPILNVNLEFSQRMLDLPRTRRAMKAGTIFKELVAENRGDLLILDNLEVLFDPILQLDPLRLLKSVSRNQSLVASWNGAWQNGALNYAEPDHPEYRLYRNVDVMVVPVGQESTTSH</sequence>
<keyword evidence="2" id="KW-1185">Reference proteome</keyword>
<dbReference type="AlphaFoldDB" id="F0SKT9"/>
<dbReference type="InterPro" id="IPR027417">
    <property type="entry name" value="P-loop_NTPase"/>
</dbReference>
<accession>F0SKT9</accession>
<dbReference type="STRING" id="756272.Plabr_1143"/>